<dbReference type="GO" id="GO:0016324">
    <property type="term" value="C:apical plasma membrane"/>
    <property type="evidence" value="ECO:0007669"/>
    <property type="project" value="TreeGrafter"/>
</dbReference>
<dbReference type="GO" id="GO:0000226">
    <property type="term" value="P:microtubule cytoskeleton organization"/>
    <property type="evidence" value="ECO:0007669"/>
    <property type="project" value="TreeGrafter"/>
</dbReference>
<dbReference type="InterPro" id="IPR001478">
    <property type="entry name" value="PDZ"/>
</dbReference>
<feature type="compositionally biased region" description="Basic and acidic residues" evidence="5">
    <location>
        <begin position="1094"/>
        <end position="1113"/>
    </location>
</feature>
<feature type="compositionally biased region" description="Acidic residues" evidence="5">
    <location>
        <begin position="767"/>
        <end position="782"/>
    </location>
</feature>
<evidence type="ECO:0000256" key="2">
    <source>
        <dbReference type="ARBA" id="ARBA00022618"/>
    </source>
</evidence>
<feature type="region of interest" description="Disordered" evidence="5">
    <location>
        <begin position="1025"/>
        <end position="1079"/>
    </location>
</feature>
<comment type="similarity">
    <text evidence="1">Belongs to the PAR3 family.</text>
</comment>
<dbReference type="PANTHER" id="PTHR16484:SF10">
    <property type="entry name" value="PARTITIONING DEFECTIVE 3 HOMOLOG"/>
    <property type="match status" value="1"/>
</dbReference>
<feature type="compositionally biased region" description="Basic and acidic residues" evidence="5">
    <location>
        <begin position="196"/>
        <end position="214"/>
    </location>
</feature>
<dbReference type="AlphaFoldDB" id="A0A8B9LEQ4"/>
<dbReference type="SMART" id="SM00228">
    <property type="entry name" value="PDZ"/>
    <property type="match status" value="2"/>
</dbReference>
<evidence type="ECO:0000256" key="3">
    <source>
        <dbReference type="ARBA" id="ARBA00022737"/>
    </source>
</evidence>
<keyword evidence="2" id="KW-0132">Cell division</keyword>
<dbReference type="SUPFAM" id="SSF50156">
    <property type="entry name" value="PDZ domain-like"/>
    <property type="match status" value="2"/>
</dbReference>
<dbReference type="Pfam" id="PF12053">
    <property type="entry name" value="Par3_HAL_N_term"/>
    <property type="match status" value="1"/>
</dbReference>
<feature type="domain" description="PDZ" evidence="6">
    <location>
        <begin position="272"/>
        <end position="348"/>
    </location>
</feature>
<protein>
    <submittedName>
        <fullName evidence="7">Par-3 family cell polarity regulator alpha, b</fullName>
    </submittedName>
</protein>
<dbReference type="GO" id="GO:0051660">
    <property type="term" value="P:establishment of centrosome localization"/>
    <property type="evidence" value="ECO:0007669"/>
    <property type="project" value="TreeGrafter"/>
</dbReference>
<feature type="compositionally biased region" description="Basic and acidic residues" evidence="5">
    <location>
        <begin position="802"/>
        <end position="823"/>
    </location>
</feature>
<dbReference type="GO" id="GO:0007155">
    <property type="term" value="P:cell adhesion"/>
    <property type="evidence" value="ECO:0007669"/>
    <property type="project" value="TreeGrafter"/>
</dbReference>
<dbReference type="Ensembl" id="ENSAMXT00005055531.1">
    <property type="protein sequence ID" value="ENSAMXP00005051271.1"/>
    <property type="gene ID" value="ENSAMXG00005023081.1"/>
</dbReference>
<feature type="compositionally biased region" description="Low complexity" evidence="5">
    <location>
        <begin position="91"/>
        <end position="100"/>
    </location>
</feature>
<evidence type="ECO:0000256" key="4">
    <source>
        <dbReference type="ARBA" id="ARBA00023306"/>
    </source>
</evidence>
<feature type="compositionally biased region" description="Polar residues" evidence="5">
    <location>
        <begin position="988"/>
        <end position="1008"/>
    </location>
</feature>
<evidence type="ECO:0000313" key="7">
    <source>
        <dbReference type="Ensembl" id="ENSAMXP00005051271.1"/>
    </source>
</evidence>
<feature type="compositionally biased region" description="Polar residues" evidence="5">
    <location>
        <begin position="379"/>
        <end position="393"/>
    </location>
</feature>
<dbReference type="GO" id="GO:0035091">
    <property type="term" value="F:phosphatidylinositol binding"/>
    <property type="evidence" value="ECO:0007669"/>
    <property type="project" value="TreeGrafter"/>
</dbReference>
<dbReference type="InterPro" id="IPR052213">
    <property type="entry name" value="PAR3"/>
</dbReference>
<feature type="region of interest" description="Disordered" evidence="5">
    <location>
        <begin position="371"/>
        <end position="456"/>
    </location>
</feature>
<accession>A0A8B9LEQ4</accession>
<dbReference type="InterPro" id="IPR036034">
    <property type="entry name" value="PDZ_sf"/>
</dbReference>
<dbReference type="FunFam" id="3.10.20.90:FF:000017">
    <property type="entry name" value="partitioning defective 3 homolog isoform X2"/>
    <property type="match status" value="1"/>
</dbReference>
<proteinExistence type="inferred from homology"/>
<feature type="region of interest" description="Disordered" evidence="5">
    <location>
        <begin position="81"/>
        <end position="107"/>
    </location>
</feature>
<dbReference type="PROSITE" id="PS50106">
    <property type="entry name" value="PDZ"/>
    <property type="match status" value="2"/>
</dbReference>
<evidence type="ECO:0000256" key="5">
    <source>
        <dbReference type="SAM" id="MobiDB-lite"/>
    </source>
</evidence>
<feature type="region of interest" description="Disordered" evidence="5">
    <location>
        <begin position="159"/>
        <end position="235"/>
    </location>
</feature>
<feature type="region of interest" description="Disordered" evidence="5">
    <location>
        <begin position="760"/>
        <end position="1008"/>
    </location>
</feature>
<dbReference type="InterPro" id="IPR021922">
    <property type="entry name" value="Par3/HAL_N"/>
</dbReference>
<evidence type="ECO:0000259" key="6">
    <source>
        <dbReference type="PROSITE" id="PS50106"/>
    </source>
</evidence>
<name>A0A8B9LEQ4_ASTMX</name>
<dbReference type="GO" id="GO:0043296">
    <property type="term" value="C:apical junction complex"/>
    <property type="evidence" value="ECO:0007669"/>
    <property type="project" value="TreeGrafter"/>
</dbReference>
<sequence>MKVTVCFGRTRVVVPCGDGNIKVHTLIQQATMRYRKAIAKDAGYWVQVHRLEHGDGGILDLDDVLCDVADDKDRLVAVYEEQEPHVGGDGTSASSTGTQSPDLFSTEVSSSTPISAFQPFHTYQPNSEIEVTPSTLRTNMPLHVRRSSDPALLSLAGISFTEPRSQPEEPSRKNPTRWSTTAGFLKPRHSTGTSSLERKGRGLDTYRSLPRDAGHWTNQRDFQRETARSSLSANHPMVDRWLERQEQEEAREEEDNGRIDPVGRADTCLDDIVKLVEVSNDGGPLGIHVVPFSGRDRRTLGLLVKRLERGGKAQQHALFQENDCIIRINNGDLCNVRFEQAQNMFRQAMRSPLILFHVVPSARRAEYEQISHNDRNPAFNHTNPGRLSPNSLTAEPISTPALDSASQRIPQPRPNPQNDPIHHPAGPMGKPPLGQISSPQRSVSSTPTPGFSKRFGRRLGIQLKKGPEGLGFSITSRDVPLGGSAPIYVKNILPRGAAIKDGRLKAGDRLLEVLNFFLNVVLNVKERTNRSPHSSGDHQGVFCFHVHVKANEAPLQRLRLFVCSVITSHCSLKPHKRCRRMKYAEVLSVLVNQGDISHYQLSPTVNMPQDDTVIIEDDRPPVLPSHLSDQSSSSSHDDITFVMEGPPAWTQEVPSQNDSAAFQREGFGRQSMSEKRTKQYGDVSQLDIIKTRKSKSMDLGSSSRDVGPSLGLKKSSSLESLQTAVAEATLNGDLPFHRPRPRIIRGRGCNESFRAAIDKSYDRPAANEEDVETMDTLEEDTEESSRSGRDSISTVADLTPLPKKEKGGKEKKKPEEKDKDKEKSKGKKGMLKGLGDMFRFGKHRKDERMDKGSKWRPEETQASEEETHRMRQEQERIQAKTRELRERQARERDYAEILDYSTGGVPGEDPDHSYTGIASLQASLQRGTYHGYRTPPDSPYTHPSNRNGHPPADSSRLAPSNHDRIQRLRHEFQQSRQEDEEPDDRQRTYSLEQPWSPCTSHTSSSNQSVRLEVEHCLQMIHPRKTPSVCEDPWEKAHPSRDAFQSAKDSGRYSSYQGSRTAPRPAWRNGLPTSPMGGGYNARVLLEAQELLRQEQKRREQEMRGKGVALREDYEASQDSKGPYRQDVPPSPSQLVKLHPHRVHTPEKARLFHS</sequence>
<dbReference type="GO" id="GO:0008104">
    <property type="term" value="P:intracellular protein localization"/>
    <property type="evidence" value="ECO:0007669"/>
    <property type="project" value="TreeGrafter"/>
</dbReference>
<feature type="compositionally biased region" description="Basic and acidic residues" evidence="5">
    <location>
        <begin position="844"/>
        <end position="895"/>
    </location>
</feature>
<feature type="compositionally biased region" description="Polar residues" evidence="5">
    <location>
        <begin position="916"/>
        <end position="926"/>
    </location>
</feature>
<feature type="compositionally biased region" description="Polar residues" evidence="5">
    <location>
        <begin position="435"/>
        <end position="449"/>
    </location>
</feature>
<keyword evidence="3" id="KW-0677">Repeat</keyword>
<feature type="region of interest" description="Disordered" evidence="5">
    <location>
        <begin position="694"/>
        <end position="713"/>
    </location>
</feature>
<evidence type="ECO:0000256" key="1">
    <source>
        <dbReference type="ARBA" id="ARBA00005358"/>
    </source>
</evidence>
<evidence type="ECO:0000313" key="8">
    <source>
        <dbReference type="Proteomes" id="UP000694621"/>
    </source>
</evidence>
<dbReference type="GO" id="GO:0030010">
    <property type="term" value="P:establishment of cell polarity"/>
    <property type="evidence" value="ECO:0007669"/>
    <property type="project" value="TreeGrafter"/>
</dbReference>
<dbReference type="Gene3D" id="3.10.20.90">
    <property type="entry name" value="Phosphatidylinositol 3-kinase Catalytic Subunit, Chain A, domain 1"/>
    <property type="match status" value="1"/>
</dbReference>
<reference evidence="7" key="1">
    <citation type="submission" date="2025-08" db="UniProtKB">
        <authorList>
            <consortium name="Ensembl"/>
        </authorList>
    </citation>
    <scope>IDENTIFICATION</scope>
</reference>
<dbReference type="GO" id="GO:0051301">
    <property type="term" value="P:cell division"/>
    <property type="evidence" value="ECO:0007669"/>
    <property type="project" value="UniProtKB-KW"/>
</dbReference>
<dbReference type="GO" id="GO:0005912">
    <property type="term" value="C:adherens junction"/>
    <property type="evidence" value="ECO:0007669"/>
    <property type="project" value="TreeGrafter"/>
</dbReference>
<dbReference type="Proteomes" id="UP000694621">
    <property type="component" value="Unplaced"/>
</dbReference>
<dbReference type="Gene3D" id="2.30.42.10">
    <property type="match status" value="2"/>
</dbReference>
<feature type="region of interest" description="Disordered" evidence="5">
    <location>
        <begin position="1094"/>
        <end position="1153"/>
    </location>
</feature>
<feature type="compositionally biased region" description="Basic and acidic residues" evidence="5">
    <location>
        <begin position="1143"/>
        <end position="1153"/>
    </location>
</feature>
<dbReference type="CDD" id="cd06691">
    <property type="entry name" value="PDZ1_Par3-like"/>
    <property type="match status" value="1"/>
</dbReference>
<dbReference type="Pfam" id="PF00595">
    <property type="entry name" value="PDZ"/>
    <property type="match status" value="2"/>
</dbReference>
<dbReference type="GO" id="GO:0045197">
    <property type="term" value="P:establishment or maintenance of epithelial cell apical/basal polarity"/>
    <property type="evidence" value="ECO:0007669"/>
    <property type="project" value="TreeGrafter"/>
</dbReference>
<dbReference type="GO" id="GO:0005938">
    <property type="term" value="C:cell cortex"/>
    <property type="evidence" value="ECO:0007669"/>
    <property type="project" value="TreeGrafter"/>
</dbReference>
<organism evidence="7 8">
    <name type="scientific">Astyanax mexicanus</name>
    <name type="common">Blind cave fish</name>
    <name type="synonym">Astyanax fasciatus mexicanus</name>
    <dbReference type="NCBI Taxonomy" id="7994"/>
    <lineage>
        <taxon>Eukaryota</taxon>
        <taxon>Metazoa</taxon>
        <taxon>Chordata</taxon>
        <taxon>Craniata</taxon>
        <taxon>Vertebrata</taxon>
        <taxon>Euteleostomi</taxon>
        <taxon>Actinopterygii</taxon>
        <taxon>Neopterygii</taxon>
        <taxon>Teleostei</taxon>
        <taxon>Ostariophysi</taxon>
        <taxon>Characiformes</taxon>
        <taxon>Characoidei</taxon>
        <taxon>Acestrorhamphidae</taxon>
        <taxon>Acestrorhamphinae</taxon>
        <taxon>Astyanax</taxon>
    </lineage>
</organism>
<feature type="compositionally biased region" description="Basic and acidic residues" evidence="5">
    <location>
        <begin position="961"/>
        <end position="977"/>
    </location>
</feature>
<dbReference type="CDD" id="cd22249">
    <property type="entry name" value="UDM1_RNF168_RNF169-like"/>
    <property type="match status" value="1"/>
</dbReference>
<keyword evidence="4" id="KW-0131">Cell cycle</keyword>
<dbReference type="PANTHER" id="PTHR16484">
    <property type="entry name" value="PARTITIONING DEFECTIVE 3 RELATED"/>
    <property type="match status" value="1"/>
</dbReference>
<feature type="domain" description="PDZ" evidence="6">
    <location>
        <begin position="460"/>
        <end position="513"/>
    </location>
</feature>